<dbReference type="Proteomes" id="UP001497392">
    <property type="component" value="Unassembled WGS sequence"/>
</dbReference>
<evidence type="ECO:0000256" key="14">
    <source>
        <dbReference type="ARBA" id="ARBA00023172"/>
    </source>
</evidence>
<feature type="region of interest" description="Disordered" evidence="19">
    <location>
        <begin position="625"/>
        <end position="646"/>
    </location>
</feature>
<comment type="catalytic activity">
    <reaction evidence="17">
        <text>Couples ATP hydrolysis with the unwinding of duplex DNA by translocating in the 3'-5' direction.</text>
        <dbReference type="EC" id="5.6.2.4"/>
    </reaction>
</comment>
<keyword evidence="13 18" id="KW-0238">DNA-binding</keyword>
<sequence>MHAGLKQLGYDSFRGTQEKAVAAALTGRDALVLMPTGGGKSLCFALPAAIMGKLVVVISPLIALMQDQARSFQSRGLRADYLSSSRTASEQEAILKRLHASKLGLQLLLTTPESFGTDRLLAILEMVYADGNLGLVAVDEAHCISSWGHDFRPAYRLLARLRQEFARTPLMALTATATKEVQEDILSSLKLNNPLRLISSFNRPNITYEVLYQLEKSPPLAKQLGKLIQGMTEPDGTTPCCIVYTLKRETADEYAQKLRSQGVEAEAYHAGLKDAVRGKVLRDWSAGIVPVVVATIAFGMGIDRANVRLVAHLNLPKSLEGFYQESGRAGRDGLPAKSVLFYDIEDRQRMDYILSKQGGKKRKANFFSRDDISPEKASVSFNKVVGYSMEERCRRAMLLEHFGERLSGACQGCDYCLRPLEVSRQLAQLSTQAPKRLAQQMQRYGARSQLSFGRQQDGDESESSEDVVEDPDEGQEEAKAALRAAKRARGNGSLSNAAMLNAMEAAEKQHESKSAQGSRGARLLQKMEGAAASTPAAKPGSAPISEGMRVASRARLAQAMRDSPACRDMPSIQQAAEAVEAACFSSSASKPVYISKLAQHVRSAGTADGLEALLRCAGIEPDHLEPGNTQHLQSQDTAAERPGTQMTPRCTDGIGRYTELSRGDAQVAEQVESLVDSIMTRCVELGGSSASSLGGFETCCKALQDLKVNSAILKATEGTMALSHGAIEGIKKGDIANEPVTVKVINLAALGTGNKRFKCNVSDGAGSMEAVLGSEAAKLAAAGDLQEGGVFTMRDYVVNVINDAQKLVITGCTVVESGQAPAAVKTEDGAEPMKIEESPLVKAEPGSATPAAQPRSGASAAGMAEQPPATPASQLKSAGSSMIASPSPFVNRSARKACQPICALNPYNNDWTIRAKVASKTPLRCFEKNGQTNSVGTLEVVDDQGTTIEITLWRGVADKFYDHIEEGQVYYFRRGTVKLSQGKFKSARNDYIISMDTGSDIEQAADQDSSRMQACMKYIAIEQLVHYAGKKVLVDVLGLVTNVGPMRSIKRKQDGTEFFCRDVTIADAGGRTVGLTLWGDSAEVQGAELEQSEDAIVSVSSCRVGDFNGVSLSSGSRSAVAINPDSSQAEALRAWWNTEGRSSALSPLTQEQRQSGRGAQERTTIAQLVVPKEELPPADAKAQWHTLVAVIAQIDPNQAMYYEACPDNNRKVTKQDDGWYCEYDSKVYPNMVRRYVMLTKCMDATGELNISMFNEQAEQILGMTADELATLKESEGVEGYEAVLKSAQWKEWEMRVQSKSQSYQNELRQRVSANSLKPVNYIDESRLLIAQIEKLAVAA</sequence>
<keyword evidence="14" id="KW-0233">DNA recombination</keyword>
<keyword evidence="15" id="KW-0234">DNA repair</keyword>
<keyword evidence="6" id="KW-0547">Nucleotide-binding</keyword>
<evidence type="ECO:0000256" key="8">
    <source>
        <dbReference type="ARBA" id="ARBA00022771"/>
    </source>
</evidence>
<dbReference type="InterPro" id="IPR004589">
    <property type="entry name" value="DNA_helicase_ATP-dep_RecQ"/>
</dbReference>
<dbReference type="InterPro" id="IPR031657">
    <property type="entry name" value="REPA_OB_2"/>
</dbReference>
<keyword evidence="12" id="KW-0067">ATP-binding</keyword>
<name>A0ABP1FQ85_9CHLO</name>
<comment type="function">
    <text evidence="18">Component of the replication protein A complex (RPA) required for DNA recombination, repair and replication. The activity of RPA is mediated by single-stranded DNA binding and protein interactions. Probably involved in repair of double-strand DNA breaks (DSBs) induced by genotoxic stresses.</text>
</comment>
<feature type="domain" description="Helicase C-terminal" evidence="21">
    <location>
        <begin position="226"/>
        <end position="380"/>
    </location>
</feature>
<dbReference type="InterPro" id="IPR001650">
    <property type="entry name" value="Helicase_C-like"/>
</dbReference>
<evidence type="ECO:0000256" key="4">
    <source>
        <dbReference type="ARBA" id="ARBA00022705"/>
    </source>
</evidence>
<comment type="subcellular location">
    <subcellularLocation>
        <location evidence="1 18">Nucleus</location>
    </subcellularLocation>
</comment>
<dbReference type="CDD" id="cd17920">
    <property type="entry name" value="DEXHc_RecQ"/>
    <property type="match status" value="1"/>
</dbReference>
<keyword evidence="8 18" id="KW-0863">Zinc-finger</keyword>
<evidence type="ECO:0000256" key="1">
    <source>
        <dbReference type="ARBA" id="ARBA00004123"/>
    </source>
</evidence>
<dbReference type="Pfam" id="PF08646">
    <property type="entry name" value="Rep_fac-A_C"/>
    <property type="match status" value="1"/>
</dbReference>
<evidence type="ECO:0000256" key="2">
    <source>
        <dbReference type="ARBA" id="ARBA00005446"/>
    </source>
</evidence>
<protein>
    <recommendedName>
        <fullName evidence="18">Replication protein A subunit</fullName>
    </recommendedName>
</protein>
<feature type="domain" description="Helicase ATP-binding" evidence="20">
    <location>
        <begin position="21"/>
        <end position="195"/>
    </location>
</feature>
<dbReference type="SUPFAM" id="SSF52540">
    <property type="entry name" value="P-loop containing nucleoside triphosphate hydrolases"/>
    <property type="match status" value="1"/>
</dbReference>
<dbReference type="SMART" id="SM00487">
    <property type="entry name" value="DEXDc"/>
    <property type="match status" value="1"/>
</dbReference>
<dbReference type="CDD" id="cd04474">
    <property type="entry name" value="RPA1_DBD_A"/>
    <property type="match status" value="1"/>
</dbReference>
<evidence type="ECO:0000256" key="11">
    <source>
        <dbReference type="ARBA" id="ARBA00022833"/>
    </source>
</evidence>
<dbReference type="EMBL" id="CAXHTA020000006">
    <property type="protein sequence ID" value="CAL5222108.1"/>
    <property type="molecule type" value="Genomic_DNA"/>
</dbReference>
<dbReference type="InterPro" id="IPR047192">
    <property type="entry name" value="Euk_RPA1_DBD_C"/>
</dbReference>
<reference evidence="22 23" key="1">
    <citation type="submission" date="2024-06" db="EMBL/GenBank/DDBJ databases">
        <authorList>
            <person name="Kraege A."/>
            <person name="Thomma B."/>
        </authorList>
    </citation>
    <scope>NUCLEOTIDE SEQUENCE [LARGE SCALE GENOMIC DNA]</scope>
</reference>
<evidence type="ECO:0000256" key="19">
    <source>
        <dbReference type="SAM" id="MobiDB-lite"/>
    </source>
</evidence>
<accession>A0ABP1FQ85</accession>
<dbReference type="InterPro" id="IPR013955">
    <property type="entry name" value="Rep_factor-A_C"/>
</dbReference>
<evidence type="ECO:0000256" key="16">
    <source>
        <dbReference type="ARBA" id="ARBA00023242"/>
    </source>
</evidence>
<dbReference type="InterPro" id="IPR027417">
    <property type="entry name" value="P-loop_NTPase"/>
</dbReference>
<dbReference type="CDD" id="cd04475">
    <property type="entry name" value="RPA1_DBD_B"/>
    <property type="match status" value="1"/>
</dbReference>
<evidence type="ECO:0000256" key="15">
    <source>
        <dbReference type="ARBA" id="ARBA00023204"/>
    </source>
</evidence>
<dbReference type="InterPro" id="IPR012340">
    <property type="entry name" value="NA-bd_OB-fold"/>
</dbReference>
<dbReference type="NCBIfam" id="TIGR00617">
    <property type="entry name" value="rpa1"/>
    <property type="match status" value="1"/>
</dbReference>
<evidence type="ECO:0000256" key="3">
    <source>
        <dbReference type="ARBA" id="ARBA00005690"/>
    </source>
</evidence>
<dbReference type="InterPro" id="IPR004591">
    <property type="entry name" value="Rfa1"/>
</dbReference>
<feature type="region of interest" description="Disordered" evidence="19">
    <location>
        <begin position="438"/>
        <end position="488"/>
    </location>
</feature>
<evidence type="ECO:0000313" key="23">
    <source>
        <dbReference type="Proteomes" id="UP001497392"/>
    </source>
</evidence>
<dbReference type="PROSITE" id="PS51194">
    <property type="entry name" value="HELICASE_CTER"/>
    <property type="match status" value="1"/>
</dbReference>
<comment type="similarity">
    <text evidence="2">Belongs to the helicase family. RecQ subfamily.</text>
</comment>
<keyword evidence="4 18" id="KW-0235">DNA replication</keyword>
<dbReference type="Gene3D" id="2.40.50.140">
    <property type="entry name" value="Nucleic acid-binding proteins"/>
    <property type="match status" value="4"/>
</dbReference>
<organism evidence="22 23">
    <name type="scientific">Coccomyxa viridis</name>
    <dbReference type="NCBI Taxonomy" id="1274662"/>
    <lineage>
        <taxon>Eukaryota</taxon>
        <taxon>Viridiplantae</taxon>
        <taxon>Chlorophyta</taxon>
        <taxon>core chlorophytes</taxon>
        <taxon>Trebouxiophyceae</taxon>
        <taxon>Trebouxiophyceae incertae sedis</taxon>
        <taxon>Coccomyxaceae</taxon>
        <taxon>Coccomyxa</taxon>
    </lineage>
</organism>
<dbReference type="PANTHER" id="PTHR13710">
    <property type="entry name" value="DNA HELICASE RECQ FAMILY MEMBER"/>
    <property type="match status" value="1"/>
</dbReference>
<dbReference type="PANTHER" id="PTHR13710:SF155">
    <property type="entry name" value="ATP-DEPENDENT DNA HELICASE Q-LIKE 3"/>
    <property type="match status" value="1"/>
</dbReference>
<dbReference type="Pfam" id="PF04057">
    <property type="entry name" value="Rep-A_N"/>
    <property type="match status" value="1"/>
</dbReference>
<dbReference type="SMART" id="SM00490">
    <property type="entry name" value="HELICc"/>
    <property type="match status" value="1"/>
</dbReference>
<keyword evidence="5 18" id="KW-0479">Metal-binding</keyword>
<dbReference type="Pfam" id="PF00270">
    <property type="entry name" value="DEAD"/>
    <property type="match status" value="1"/>
</dbReference>
<dbReference type="InterPro" id="IPR003871">
    <property type="entry name" value="RFA1B/D_OB_1st"/>
</dbReference>
<dbReference type="PROSITE" id="PS51192">
    <property type="entry name" value="HELICASE_ATP_BIND_1"/>
    <property type="match status" value="1"/>
</dbReference>
<comment type="subunit">
    <text evidence="18">Heterotrimer of RPA1, RPA2 and RPA3 (canonical replication protein A complex).</text>
</comment>
<evidence type="ECO:0000256" key="18">
    <source>
        <dbReference type="RuleBase" id="RU364130"/>
    </source>
</evidence>
<dbReference type="NCBIfam" id="TIGR00614">
    <property type="entry name" value="recQ_fam"/>
    <property type="match status" value="1"/>
</dbReference>
<dbReference type="Pfam" id="PF16900">
    <property type="entry name" value="REPA_OB_2"/>
    <property type="match status" value="1"/>
</dbReference>
<feature type="region of interest" description="Disordered" evidence="19">
    <location>
        <begin position="838"/>
        <end position="881"/>
    </location>
</feature>
<gene>
    <name evidence="22" type="primary">g4419</name>
    <name evidence="22" type="ORF">VP750_LOCUS3767</name>
</gene>
<dbReference type="InterPro" id="IPR007199">
    <property type="entry name" value="Rep_factor-A_N"/>
</dbReference>
<dbReference type="CDD" id="cd04476">
    <property type="entry name" value="RPA1_DBD_C"/>
    <property type="match status" value="1"/>
</dbReference>
<dbReference type="InterPro" id="IPR032284">
    <property type="entry name" value="RecQ_Zn-bd"/>
</dbReference>
<dbReference type="Pfam" id="PF02721">
    <property type="entry name" value="DUF223"/>
    <property type="match status" value="1"/>
</dbReference>
<evidence type="ECO:0000256" key="12">
    <source>
        <dbReference type="ARBA" id="ARBA00022840"/>
    </source>
</evidence>
<evidence type="ECO:0000256" key="9">
    <source>
        <dbReference type="ARBA" id="ARBA00022801"/>
    </source>
</evidence>
<feature type="compositionally biased region" description="Acidic residues" evidence="19">
    <location>
        <begin position="458"/>
        <end position="475"/>
    </location>
</feature>
<feature type="compositionally biased region" description="Polar residues" evidence="19">
    <location>
        <begin position="871"/>
        <end position="881"/>
    </location>
</feature>
<keyword evidence="23" id="KW-1185">Reference proteome</keyword>
<keyword evidence="10" id="KW-0347">Helicase</keyword>
<feature type="compositionally biased region" description="Polar residues" evidence="19">
    <location>
        <begin position="627"/>
        <end position="637"/>
    </location>
</feature>
<evidence type="ECO:0000256" key="6">
    <source>
        <dbReference type="ARBA" id="ARBA00022741"/>
    </source>
</evidence>
<proteinExistence type="inferred from homology"/>
<keyword evidence="9" id="KW-0378">Hydrolase</keyword>
<evidence type="ECO:0000256" key="13">
    <source>
        <dbReference type="ARBA" id="ARBA00023125"/>
    </source>
</evidence>
<comment type="caution">
    <text evidence="22">The sequence shown here is derived from an EMBL/GenBank/DDBJ whole genome shotgun (WGS) entry which is preliminary data.</text>
</comment>
<feature type="region of interest" description="Disordered" evidence="19">
    <location>
        <begin position="527"/>
        <end position="548"/>
    </location>
</feature>
<keyword evidence="7" id="KW-0227">DNA damage</keyword>
<keyword evidence="16 18" id="KW-0539">Nucleus</keyword>
<evidence type="ECO:0000313" key="22">
    <source>
        <dbReference type="EMBL" id="CAL5222108.1"/>
    </source>
</evidence>
<dbReference type="Gene3D" id="3.40.50.300">
    <property type="entry name" value="P-loop containing nucleotide triphosphate hydrolases"/>
    <property type="match status" value="2"/>
</dbReference>
<dbReference type="InterPro" id="IPR014001">
    <property type="entry name" value="Helicase_ATP-bd"/>
</dbReference>
<evidence type="ECO:0000259" key="21">
    <source>
        <dbReference type="PROSITE" id="PS51194"/>
    </source>
</evidence>
<evidence type="ECO:0000256" key="10">
    <source>
        <dbReference type="ARBA" id="ARBA00022806"/>
    </source>
</evidence>
<keyword evidence="11 18" id="KW-0862">Zinc</keyword>
<dbReference type="SUPFAM" id="SSF50249">
    <property type="entry name" value="Nucleic acid-binding proteins"/>
    <property type="match status" value="4"/>
</dbReference>
<dbReference type="InterPro" id="IPR011545">
    <property type="entry name" value="DEAD/DEAH_box_helicase_dom"/>
</dbReference>
<comment type="similarity">
    <text evidence="3 18">Belongs to the replication factor A protein 1 family.</text>
</comment>
<evidence type="ECO:0000256" key="17">
    <source>
        <dbReference type="ARBA" id="ARBA00034617"/>
    </source>
</evidence>
<evidence type="ECO:0000256" key="7">
    <source>
        <dbReference type="ARBA" id="ARBA00022763"/>
    </source>
</evidence>
<dbReference type="Pfam" id="PF00271">
    <property type="entry name" value="Helicase_C"/>
    <property type="match status" value="1"/>
</dbReference>
<evidence type="ECO:0000256" key="5">
    <source>
        <dbReference type="ARBA" id="ARBA00022723"/>
    </source>
</evidence>
<dbReference type="Pfam" id="PF16124">
    <property type="entry name" value="RecQ_Zn_bind"/>
    <property type="match status" value="1"/>
</dbReference>
<evidence type="ECO:0000259" key="20">
    <source>
        <dbReference type="PROSITE" id="PS51192"/>
    </source>
</evidence>